<evidence type="ECO:0000313" key="7">
    <source>
        <dbReference type="EMBL" id="QGY00916.1"/>
    </source>
</evidence>
<dbReference type="AlphaFoldDB" id="A0A6B9FFW7"/>
<feature type="transmembrane region" description="Helical" evidence="6">
    <location>
        <begin position="68"/>
        <end position="92"/>
    </location>
</feature>
<dbReference type="RefSeq" id="WP_010683895.1">
    <property type="nucleotide sequence ID" value="NZ_CP043538.1"/>
</dbReference>
<keyword evidence="5 6" id="KW-0472">Membrane</keyword>
<proteinExistence type="predicted"/>
<dbReference type="InterPro" id="IPR011743">
    <property type="entry name" value="Caa3_sub_IV"/>
</dbReference>
<evidence type="ECO:0000313" key="8">
    <source>
        <dbReference type="Proteomes" id="UP000012488"/>
    </source>
</evidence>
<organism evidence="7 8">
    <name type="scientific">Methylobacterium mesophilicum SR1.6/6</name>
    <dbReference type="NCBI Taxonomy" id="908290"/>
    <lineage>
        <taxon>Bacteria</taxon>
        <taxon>Pseudomonadati</taxon>
        <taxon>Pseudomonadota</taxon>
        <taxon>Alphaproteobacteria</taxon>
        <taxon>Hyphomicrobiales</taxon>
        <taxon>Methylobacteriaceae</taxon>
        <taxon>Methylobacterium</taxon>
    </lineage>
</organism>
<dbReference type="Pfam" id="PF03626">
    <property type="entry name" value="COX4_pro"/>
    <property type="match status" value="1"/>
</dbReference>
<comment type="subcellular location">
    <subcellularLocation>
        <location evidence="1">Cell membrane</location>
        <topology evidence="1">Multi-pass membrane protein</topology>
    </subcellularLocation>
</comment>
<dbReference type="OrthoDB" id="7996764at2"/>
<dbReference type="EMBL" id="CP043538">
    <property type="protein sequence ID" value="QGY00916.1"/>
    <property type="molecule type" value="Genomic_DNA"/>
</dbReference>
<name>A0A6B9FFW7_9HYPH</name>
<gene>
    <name evidence="7" type="ORF">MMSR116_02605</name>
</gene>
<evidence type="ECO:0000256" key="1">
    <source>
        <dbReference type="ARBA" id="ARBA00004651"/>
    </source>
</evidence>
<sequence length="98" mass="10195">MSAPVSAGAVWRRVLPGWLGLMALLAVSCALAYAPLGSWTVAVGFGIAATQALLVALLFMRLDSASALIQLTAACGLFWSAILFTLSLADVLSRLTRS</sequence>
<dbReference type="Proteomes" id="UP000012488">
    <property type="component" value="Chromosome"/>
</dbReference>
<accession>A0A6B9FFW7</accession>
<feature type="transmembrane region" description="Helical" evidence="6">
    <location>
        <begin position="15"/>
        <end position="34"/>
    </location>
</feature>
<dbReference type="GO" id="GO:0005886">
    <property type="term" value="C:plasma membrane"/>
    <property type="evidence" value="ECO:0007669"/>
    <property type="project" value="UniProtKB-SubCell"/>
</dbReference>
<feature type="transmembrane region" description="Helical" evidence="6">
    <location>
        <begin position="41"/>
        <end position="62"/>
    </location>
</feature>
<reference evidence="7 8" key="1">
    <citation type="journal article" date="2012" name="Genet. Mol. Biol.">
        <title>Analysis of 16S rRNA and mxaF genes revealing insights into Methylobacterium niche-specific plant association.</title>
        <authorList>
            <person name="Dourado M.N."/>
            <person name="Andreote F.D."/>
            <person name="Dini-Andreote F."/>
            <person name="Conti R."/>
            <person name="Araujo J.M."/>
            <person name="Araujo W.L."/>
        </authorList>
    </citation>
    <scope>NUCLEOTIDE SEQUENCE [LARGE SCALE GENOMIC DNA]</scope>
    <source>
        <strain evidence="7 8">SR1.6/6</strain>
    </source>
</reference>
<reference evidence="7 8" key="2">
    <citation type="journal article" date="2013" name="Genome Announc.">
        <title>Draft Genome Sequence of Methylobacterium mesophilicum Strain SR1.6/6, Isolated from Citrus sinensis.</title>
        <authorList>
            <person name="Marinho Almeida D."/>
            <person name="Dini-Andreote F."/>
            <person name="Camargo Neves A.A."/>
            <person name="Juca Ramos R.T."/>
            <person name="Andreote F.D."/>
            <person name="Carneiro A.R."/>
            <person name="Oliveira de Souza Lima A."/>
            <person name="Caracciolo Gomes de Sa P.H."/>
            <person name="Ribeiro Barbosa M.S."/>
            <person name="Araujo W.L."/>
            <person name="Silva A."/>
        </authorList>
    </citation>
    <scope>NUCLEOTIDE SEQUENCE [LARGE SCALE GENOMIC DNA]</scope>
    <source>
        <strain evidence="7 8">SR1.6/6</strain>
    </source>
</reference>
<evidence type="ECO:0000256" key="6">
    <source>
        <dbReference type="SAM" id="Phobius"/>
    </source>
</evidence>
<evidence type="ECO:0000256" key="3">
    <source>
        <dbReference type="ARBA" id="ARBA00022692"/>
    </source>
</evidence>
<dbReference type="InterPro" id="IPR005171">
    <property type="entry name" value="Cyt_c_oxidase_su4_prok"/>
</dbReference>
<dbReference type="NCBIfam" id="TIGR02229">
    <property type="entry name" value="caa3_sub_IV"/>
    <property type="match status" value="1"/>
</dbReference>
<protein>
    <submittedName>
        <fullName evidence="7">Oxidase</fullName>
    </submittedName>
</protein>
<keyword evidence="2" id="KW-1003">Cell membrane</keyword>
<evidence type="ECO:0000256" key="4">
    <source>
        <dbReference type="ARBA" id="ARBA00022989"/>
    </source>
</evidence>
<keyword evidence="3 6" id="KW-0812">Transmembrane</keyword>
<evidence type="ECO:0000256" key="5">
    <source>
        <dbReference type="ARBA" id="ARBA00023136"/>
    </source>
</evidence>
<keyword evidence="4 6" id="KW-1133">Transmembrane helix</keyword>
<dbReference type="KEGG" id="mmes:MMSR116_02605"/>
<evidence type="ECO:0000256" key="2">
    <source>
        <dbReference type="ARBA" id="ARBA00022475"/>
    </source>
</evidence>